<sequence length="540" mass="62287">MSAFNSLPLDIIIEIIGETIRLPFVDPAAWTFAFSVAGVNRLWRRVALRRLFGSAFINNFVDIETHLFGFNQTNNWSTNVHCIQMLGHSALVRDIDIHVYNFFSLRSVFDQIFSILQGGQMDRWANLIRLTISISHYELEGNVVPLFIAPVGDNVDPNETCRWIGRFMPRITELVVDTRDTPADFLASCLVDLYGQQLRVIKSRSPLDLSNPHLSTQLRSLAVAIDYDNGMLFPLVTANTLESLCLYKAPPNFSWRQFWEEKSASKQIIFSNLRNLEIVFGTGSLSNNNSSSSNSHGSGNQNHFQLRFPSLKHMSTEFWYNSSDIICSESLPESLDYVRIWGFIKCVEHSFSVIPRHIGFLDIHMDEVEDTELDQFYALTNRILDASVAEYYSLTFHNSFFHFDLDRVGWFSLRKLVVLRVSMELAVSILEKLALLEAFHINYLVIDKEYTNEVWPESLGDRLPELSPFNSRVNYLGLICSKDFNHGLLIPQVFYYFMLRLHALERLYVNDDNDIFCRAFIGRYGGQYEHLNNIGVFKRR</sequence>
<dbReference type="EMBL" id="JANBOJ010000038">
    <property type="protein sequence ID" value="KAJ1724213.1"/>
    <property type="molecule type" value="Genomic_DNA"/>
</dbReference>
<evidence type="ECO:0000313" key="2">
    <source>
        <dbReference type="Proteomes" id="UP001149813"/>
    </source>
</evidence>
<reference evidence="1" key="1">
    <citation type="submission" date="2022-07" db="EMBL/GenBank/DDBJ databases">
        <title>Phylogenomic reconstructions and comparative analyses of Kickxellomycotina fungi.</title>
        <authorList>
            <person name="Reynolds N.K."/>
            <person name="Stajich J.E."/>
            <person name="Barry K."/>
            <person name="Grigoriev I.V."/>
            <person name="Crous P."/>
            <person name="Smith M.E."/>
        </authorList>
    </citation>
    <scope>NUCLEOTIDE SEQUENCE</scope>
    <source>
        <strain evidence="1">NBRC 32514</strain>
    </source>
</reference>
<dbReference type="AlphaFoldDB" id="A0A9W8CUH5"/>
<comment type="caution">
    <text evidence="1">The sequence shown here is derived from an EMBL/GenBank/DDBJ whole genome shotgun (WGS) entry which is preliminary data.</text>
</comment>
<accession>A0A9W8CUH5</accession>
<keyword evidence="2" id="KW-1185">Reference proteome</keyword>
<protein>
    <submittedName>
        <fullName evidence="1">Uncharacterized protein</fullName>
    </submittedName>
</protein>
<dbReference type="Proteomes" id="UP001149813">
    <property type="component" value="Unassembled WGS sequence"/>
</dbReference>
<name>A0A9W8CUH5_9FUNG</name>
<proteinExistence type="predicted"/>
<evidence type="ECO:0000313" key="1">
    <source>
        <dbReference type="EMBL" id="KAJ1724213.1"/>
    </source>
</evidence>
<organism evidence="1 2">
    <name type="scientific">Coemansia erecta</name>
    <dbReference type="NCBI Taxonomy" id="147472"/>
    <lineage>
        <taxon>Eukaryota</taxon>
        <taxon>Fungi</taxon>
        <taxon>Fungi incertae sedis</taxon>
        <taxon>Zoopagomycota</taxon>
        <taxon>Kickxellomycotina</taxon>
        <taxon>Kickxellomycetes</taxon>
        <taxon>Kickxellales</taxon>
        <taxon>Kickxellaceae</taxon>
        <taxon>Coemansia</taxon>
    </lineage>
</organism>
<gene>
    <name evidence="1" type="ORF">LPJ53_001488</name>
</gene>
<dbReference type="OrthoDB" id="10350326at2759"/>